<dbReference type="PROSITE" id="PS00551">
    <property type="entry name" value="MOLYBDOPTERIN_PROK_1"/>
    <property type="match status" value="1"/>
</dbReference>
<evidence type="ECO:0000259" key="5">
    <source>
        <dbReference type="PROSITE" id="PS51669"/>
    </source>
</evidence>
<dbReference type="GO" id="GO:0051539">
    <property type="term" value="F:4 iron, 4 sulfur cluster binding"/>
    <property type="evidence" value="ECO:0007669"/>
    <property type="project" value="UniProtKB-KW"/>
</dbReference>
<dbReference type="SMART" id="SM00926">
    <property type="entry name" value="Molybdop_Fe4S4"/>
    <property type="match status" value="1"/>
</dbReference>
<dbReference type="InterPro" id="IPR041924">
    <property type="entry name" value="Formate_Dh-H_N"/>
</dbReference>
<evidence type="ECO:0000256" key="2">
    <source>
        <dbReference type="ARBA" id="ARBA00022723"/>
    </source>
</evidence>
<gene>
    <name evidence="6" type="ORF">ENS06_12055</name>
</gene>
<dbReference type="CDD" id="cd02753">
    <property type="entry name" value="MopB_Formate-Dh-H"/>
    <property type="match status" value="1"/>
</dbReference>
<organism evidence="6">
    <name type="scientific">Desulfacinum infernum</name>
    <dbReference type="NCBI Taxonomy" id="35837"/>
    <lineage>
        <taxon>Bacteria</taxon>
        <taxon>Pseudomonadati</taxon>
        <taxon>Thermodesulfobacteriota</taxon>
        <taxon>Syntrophobacteria</taxon>
        <taxon>Syntrophobacterales</taxon>
        <taxon>Syntrophobacteraceae</taxon>
        <taxon>Desulfacinum</taxon>
    </lineage>
</organism>
<dbReference type="Pfam" id="PF04879">
    <property type="entry name" value="Molybdop_Fe4S4"/>
    <property type="match status" value="1"/>
</dbReference>
<keyword evidence="1" id="KW-0004">4Fe-4S</keyword>
<dbReference type="EMBL" id="DSTK01000036">
    <property type="protein sequence ID" value="HFK98037.1"/>
    <property type="molecule type" value="Genomic_DNA"/>
</dbReference>
<proteinExistence type="predicted"/>
<dbReference type="InterPro" id="IPR006478">
    <property type="entry name" value="Formate_DH_asu"/>
</dbReference>
<dbReference type="GO" id="GO:0043546">
    <property type="term" value="F:molybdopterin cofactor binding"/>
    <property type="evidence" value="ECO:0007669"/>
    <property type="project" value="InterPro"/>
</dbReference>
<dbReference type="AlphaFoldDB" id="A0A832A5M2"/>
<dbReference type="InterPro" id="IPR006963">
    <property type="entry name" value="Mopterin_OxRdtase_4Fe-4S_dom"/>
</dbReference>
<keyword evidence="3" id="KW-0408">Iron</keyword>
<dbReference type="Gene3D" id="2.20.25.90">
    <property type="entry name" value="ADC-like domains"/>
    <property type="match status" value="1"/>
</dbReference>
<name>A0A832A5M2_9BACT</name>
<dbReference type="PANTHER" id="PTHR43105:SF10">
    <property type="entry name" value="NADH-QUINONE OXIDOREDUCTASE SUBUNIT G"/>
    <property type="match status" value="1"/>
</dbReference>
<dbReference type="Gene3D" id="3.40.50.740">
    <property type="match status" value="1"/>
</dbReference>
<feature type="domain" description="4Fe-4S Mo/W bis-MGD-type" evidence="5">
    <location>
        <begin position="4"/>
        <end position="60"/>
    </location>
</feature>
<protein>
    <submittedName>
        <fullName evidence="6">Formate dehydrogenase subunit alpha</fullName>
    </submittedName>
</protein>
<dbReference type="CDD" id="cd00508">
    <property type="entry name" value="MopB_CT_Fdh-Nap-like"/>
    <property type="match status" value="1"/>
</dbReference>
<dbReference type="Gene3D" id="2.40.40.20">
    <property type="match status" value="1"/>
</dbReference>
<evidence type="ECO:0000256" key="1">
    <source>
        <dbReference type="ARBA" id="ARBA00022485"/>
    </source>
</evidence>
<dbReference type="SUPFAM" id="SSF53706">
    <property type="entry name" value="Formate dehydrogenase/DMSO reductase, domains 1-3"/>
    <property type="match status" value="1"/>
</dbReference>
<dbReference type="Pfam" id="PF00384">
    <property type="entry name" value="Molybdopterin"/>
    <property type="match status" value="1"/>
</dbReference>
<dbReference type="InterPro" id="IPR027467">
    <property type="entry name" value="MopterinOxRdtase_cofactor_BS"/>
</dbReference>
<dbReference type="GO" id="GO:0022904">
    <property type="term" value="P:respiratory electron transport chain"/>
    <property type="evidence" value="ECO:0007669"/>
    <property type="project" value="TreeGrafter"/>
</dbReference>
<dbReference type="Gene3D" id="3.40.228.10">
    <property type="entry name" value="Dimethylsulfoxide Reductase, domain 2"/>
    <property type="match status" value="1"/>
</dbReference>
<dbReference type="GO" id="GO:0016020">
    <property type="term" value="C:membrane"/>
    <property type="evidence" value="ECO:0007669"/>
    <property type="project" value="TreeGrafter"/>
</dbReference>
<reference evidence="6" key="1">
    <citation type="journal article" date="2020" name="mSystems">
        <title>Genome- and Community-Level Interaction Insights into Carbon Utilization and Element Cycling Functions of Hydrothermarchaeota in Hydrothermal Sediment.</title>
        <authorList>
            <person name="Zhou Z."/>
            <person name="Liu Y."/>
            <person name="Xu W."/>
            <person name="Pan J."/>
            <person name="Luo Z.H."/>
            <person name="Li M."/>
        </authorList>
    </citation>
    <scope>NUCLEOTIDE SEQUENCE [LARGE SCALE GENOMIC DNA]</scope>
    <source>
        <strain evidence="6">SpSt-456</strain>
    </source>
</reference>
<dbReference type="NCBIfam" id="TIGR01591">
    <property type="entry name" value="Fdh-alpha"/>
    <property type="match status" value="1"/>
</dbReference>
<dbReference type="PANTHER" id="PTHR43105">
    <property type="entry name" value="RESPIRATORY NITRATE REDUCTASE"/>
    <property type="match status" value="1"/>
</dbReference>
<dbReference type="GO" id="GO:0015942">
    <property type="term" value="P:formate metabolic process"/>
    <property type="evidence" value="ECO:0007669"/>
    <property type="project" value="InterPro"/>
</dbReference>
<dbReference type="SUPFAM" id="SSF50692">
    <property type="entry name" value="ADC-like"/>
    <property type="match status" value="1"/>
</dbReference>
<dbReference type="InterPro" id="IPR006657">
    <property type="entry name" value="MoPterin_dinucl-bd_dom"/>
</dbReference>
<dbReference type="InterPro" id="IPR009010">
    <property type="entry name" value="Asp_de-COase-like_dom_sf"/>
</dbReference>
<keyword evidence="4" id="KW-0411">Iron-sulfur</keyword>
<dbReference type="GO" id="GO:0003954">
    <property type="term" value="F:NADH dehydrogenase activity"/>
    <property type="evidence" value="ECO:0007669"/>
    <property type="project" value="TreeGrafter"/>
</dbReference>
<dbReference type="GO" id="GO:0008863">
    <property type="term" value="F:formate dehydrogenase (NAD+) activity"/>
    <property type="evidence" value="ECO:0007669"/>
    <property type="project" value="InterPro"/>
</dbReference>
<dbReference type="GO" id="GO:0046872">
    <property type="term" value="F:metal ion binding"/>
    <property type="evidence" value="ECO:0007669"/>
    <property type="project" value="UniProtKB-KW"/>
</dbReference>
<evidence type="ECO:0000256" key="4">
    <source>
        <dbReference type="ARBA" id="ARBA00023014"/>
    </source>
</evidence>
<dbReference type="InterPro" id="IPR006656">
    <property type="entry name" value="Mopterin_OxRdtase"/>
</dbReference>
<keyword evidence="2" id="KW-0479">Metal-binding</keyword>
<dbReference type="InterPro" id="IPR050123">
    <property type="entry name" value="Prok_molybdopt-oxidoreductase"/>
</dbReference>
<comment type="caution">
    <text evidence="6">The sequence shown here is derived from an EMBL/GenBank/DDBJ whole genome shotgun (WGS) entry which is preliminary data.</text>
</comment>
<evidence type="ECO:0000256" key="3">
    <source>
        <dbReference type="ARBA" id="ARBA00023004"/>
    </source>
</evidence>
<sequence>MNAATPVRTVCPYCAVGCHLDLLVENGRVAGLEYAVDSPVNGGRLCAKGHAALEMLNHPDRLQHPLQRSATGWVPVSWDRALDTAAERIGKILAAHGPDALAFLSTAKGSNEENYLVQKLARVLGTHNVDHCARLCHASTLTGLAPMLGMGAATNPLSDLGRSDCLFFVGSNLAENHPVAFRWVQEAKDRGARILVADPRRTPTAWIADLHLPLKPGTDLALLAAMLHVIFQEGLCDDAFIAQRTRGVEALRASVKDTDPFWAARLTGVPARDIVRAARLYAKAPRASLIYCMGVTQHVLGTETVRACADLALVTGNVGREGSGLFPVRGQDNVQGACDMGALSGLLPGYRPVSDPNARIFFERAWGLPAGTLGAVPGLTVTEMEQAAGDRVRGLIAIGENPVVTSPDSRKTQENLKRLDFLLVVDLFITETAELAHLVLPAAAWAEKSGSRTNTDRRVQWSPKAVHPPGEARPDWKILTDLAHRLGLGSFFPYTCPEDVLEEIRRVVPAYGGMSPRRLATAAEGIAWPCPEENHPGTPVLHEHRFATEDGLARLYPVVFREVPELPDADFPYCLTTGRVTLHYNSGAMTRRSPSLGSRSPYLFVEIHPEDAAREGIRHGERVRVVTRRGTMEARAHVTGSIGPGVVFAPFHFPETNALTQNVLDPAAKIPEFKTAACRLEKMRGTGP</sequence>
<evidence type="ECO:0000313" key="6">
    <source>
        <dbReference type="EMBL" id="HFK98037.1"/>
    </source>
</evidence>
<accession>A0A832A5M2</accession>
<dbReference type="Pfam" id="PF01568">
    <property type="entry name" value="Molydop_binding"/>
    <property type="match status" value="1"/>
</dbReference>
<dbReference type="PROSITE" id="PS51669">
    <property type="entry name" value="4FE4S_MOW_BIS_MGD"/>
    <property type="match status" value="1"/>
</dbReference>